<reference evidence="2 3" key="1">
    <citation type="submission" date="2021-04" db="EMBL/GenBank/DDBJ databases">
        <title>Genome analysis of Polyangium sp.</title>
        <authorList>
            <person name="Li Y."/>
            <person name="Wang J."/>
        </authorList>
    </citation>
    <scope>NUCLEOTIDE SEQUENCE [LARGE SCALE GENOMIC DNA]</scope>
    <source>
        <strain evidence="2 3">SDU14</strain>
    </source>
</reference>
<dbReference type="InterPro" id="IPR029058">
    <property type="entry name" value="AB_hydrolase_fold"/>
</dbReference>
<dbReference type="Pfam" id="PF01738">
    <property type="entry name" value="DLH"/>
    <property type="match status" value="1"/>
</dbReference>
<dbReference type="InterPro" id="IPR051049">
    <property type="entry name" value="Dienelactone_hydrolase-like"/>
</dbReference>
<dbReference type="Gene3D" id="3.40.50.1820">
    <property type="entry name" value="alpha/beta hydrolase"/>
    <property type="match status" value="1"/>
</dbReference>
<dbReference type="InterPro" id="IPR002925">
    <property type="entry name" value="Dienelactn_hydro"/>
</dbReference>
<feature type="domain" description="Dienelactone hydrolase" evidence="1">
    <location>
        <begin position="16"/>
        <end position="233"/>
    </location>
</feature>
<evidence type="ECO:0000313" key="3">
    <source>
        <dbReference type="Proteomes" id="UP001151081"/>
    </source>
</evidence>
<dbReference type="PANTHER" id="PTHR46623">
    <property type="entry name" value="CARBOXYMETHYLENEBUTENOLIDASE-RELATED"/>
    <property type="match status" value="1"/>
</dbReference>
<comment type="caution">
    <text evidence="2">The sequence shown here is derived from an EMBL/GenBank/DDBJ whole genome shotgun (WGS) entry which is preliminary data.</text>
</comment>
<dbReference type="AlphaFoldDB" id="A0A9X3XH78"/>
<sequence>MPTRIELQTEDGAAPAFVFGAENAPRVLFLIDGIGMRPAMHALAERLSSEGFYVLMPDLFHRLGAYTAPDPRVLFSDPEVRAAWFARLKGTTADTLLRDIGAYLEHLGSGQVGVTGYCMGGRLALSAAASYPDRVTAAAAYHPGGLVTDAADSPHLAYDRIKAEVYIGAATDDPSFTDAQRTTVADVLARAHVRHTIEVYPARHGWVPADTPVHDEACAARHWETLVALFRRALSK</sequence>
<organism evidence="2 3">
    <name type="scientific">Polyangium jinanense</name>
    <dbReference type="NCBI Taxonomy" id="2829994"/>
    <lineage>
        <taxon>Bacteria</taxon>
        <taxon>Pseudomonadati</taxon>
        <taxon>Myxococcota</taxon>
        <taxon>Polyangia</taxon>
        <taxon>Polyangiales</taxon>
        <taxon>Polyangiaceae</taxon>
        <taxon>Polyangium</taxon>
    </lineage>
</organism>
<dbReference type="Proteomes" id="UP001151081">
    <property type="component" value="Unassembled WGS sequence"/>
</dbReference>
<dbReference type="GO" id="GO:0016787">
    <property type="term" value="F:hydrolase activity"/>
    <property type="evidence" value="ECO:0007669"/>
    <property type="project" value="UniProtKB-KW"/>
</dbReference>
<dbReference type="SUPFAM" id="SSF53474">
    <property type="entry name" value="alpha/beta-Hydrolases"/>
    <property type="match status" value="1"/>
</dbReference>
<dbReference type="RefSeq" id="WP_272427504.1">
    <property type="nucleotide sequence ID" value="NZ_JAGTJJ010000092.1"/>
</dbReference>
<proteinExistence type="predicted"/>
<name>A0A9X3XH78_9BACT</name>
<protein>
    <submittedName>
        <fullName evidence="2">Dienelactone hydrolase family protein</fullName>
    </submittedName>
</protein>
<dbReference type="PANTHER" id="PTHR46623:SF10">
    <property type="entry name" value="CARBOXYMETHYLENEBUTENOLIDASE HOMOLOG"/>
    <property type="match status" value="1"/>
</dbReference>
<accession>A0A9X3XH78</accession>
<keyword evidence="3" id="KW-1185">Reference proteome</keyword>
<evidence type="ECO:0000313" key="2">
    <source>
        <dbReference type="EMBL" id="MDC3989023.1"/>
    </source>
</evidence>
<evidence type="ECO:0000259" key="1">
    <source>
        <dbReference type="Pfam" id="PF01738"/>
    </source>
</evidence>
<gene>
    <name evidence="2" type="ORF">KEG57_51630</name>
</gene>
<keyword evidence="2" id="KW-0378">Hydrolase</keyword>
<dbReference type="EMBL" id="JAGTJJ010000092">
    <property type="protein sequence ID" value="MDC3989023.1"/>
    <property type="molecule type" value="Genomic_DNA"/>
</dbReference>